<dbReference type="EMBL" id="AB937783">
    <property type="protein sequence ID" value="BAQ56008.1"/>
    <property type="molecule type" value="Genomic_DNA"/>
</dbReference>
<dbReference type="PRINTS" id="PR00306">
    <property type="entry name" value="SERUMAMYLOID"/>
</dbReference>
<accession>A0A0D5ZZZ2</accession>
<sequence length="138" mass="15366">MKLLTGLVFCSLVLSVSSRSFFSFLGEAFDGARDMWRAYSDMREANYIGSDKYFHARGNYDAAKRGPGGAWAAEVISRMKLSTGIIFCSLVLGVSSQGWLTFLKAAGQGTKDMWKAYSDMKEANYKKFRQILPCLGEL</sequence>
<gene>
    <name evidence="6" type="primary">SAA2-SAA3</name>
</gene>
<dbReference type="AlphaFoldDB" id="A0A0D5ZZZ2"/>
<dbReference type="InterPro" id="IPR052464">
    <property type="entry name" value="Synovial_Prolif_Regulator"/>
</dbReference>
<reference evidence="6" key="1">
    <citation type="submission" date="2014-05" db="EMBL/GenBank/DDBJ databases">
        <title>Human serum amyloid A3 (SAA3) protein, expressed as a fusion protein with SAA2, binds the oxidized low density lipoprotein receptor.</title>
        <authorList>
            <person name="Tomita T."/>
            <person name="Ieguchi K."/>
            <person name="Sawamura T."/>
            <person name="Maru Y."/>
        </authorList>
    </citation>
    <scope>NUCLEOTIDE SEQUENCE</scope>
</reference>
<dbReference type="GO" id="GO:0034364">
    <property type="term" value="C:high-density lipoprotein particle"/>
    <property type="evidence" value="ECO:0007669"/>
    <property type="project" value="UniProtKB-UniRule"/>
</dbReference>
<evidence type="ECO:0000256" key="1">
    <source>
        <dbReference type="ARBA" id="ARBA00007745"/>
    </source>
</evidence>
<dbReference type="Pfam" id="PF00277">
    <property type="entry name" value="SAA"/>
    <property type="match status" value="1"/>
</dbReference>
<dbReference type="PANTHER" id="PTHR23424:SF29">
    <property type="entry name" value="SERUM AMYLOID A PROTEIN"/>
    <property type="match status" value="1"/>
</dbReference>
<evidence type="ECO:0000256" key="5">
    <source>
        <dbReference type="SAM" id="SignalP"/>
    </source>
</evidence>
<protein>
    <recommendedName>
        <fullName evidence="4">Serum amyloid A protein</fullName>
    </recommendedName>
</protein>
<evidence type="ECO:0000313" key="6">
    <source>
        <dbReference type="EMBL" id="BAQ56008.1"/>
    </source>
</evidence>
<feature type="chain" id="PRO_5002300703" description="Serum amyloid A protein" evidence="5">
    <location>
        <begin position="19"/>
        <end position="138"/>
    </location>
</feature>
<name>A0A0D5ZZZ2_HUMAN</name>
<dbReference type="FunFam" id="1.10.132.110:FF:000002">
    <property type="entry name" value="Amyloid protein A"/>
    <property type="match status" value="1"/>
</dbReference>
<keyword evidence="5" id="KW-0732">Signal</keyword>
<dbReference type="GO" id="GO:0006953">
    <property type="term" value="P:acute-phase response"/>
    <property type="evidence" value="ECO:0007669"/>
    <property type="project" value="UniProtKB-UniRule"/>
</dbReference>
<keyword evidence="2 4" id="KW-0011">Acute phase</keyword>
<feature type="signal peptide" evidence="5">
    <location>
        <begin position="1"/>
        <end position="18"/>
    </location>
</feature>
<dbReference type="PeptideAtlas" id="A0A0D5ZZZ2"/>
<evidence type="ECO:0000256" key="3">
    <source>
        <dbReference type="ARBA" id="ARBA00022850"/>
    </source>
</evidence>
<dbReference type="SMART" id="SM00197">
    <property type="entry name" value="SAA"/>
    <property type="match status" value="1"/>
</dbReference>
<dbReference type="PANTHER" id="PTHR23424">
    <property type="entry name" value="SERUM AMYLOID A"/>
    <property type="match status" value="1"/>
</dbReference>
<proteinExistence type="inferred from homology"/>
<dbReference type="Gene3D" id="1.10.132.110">
    <property type="entry name" value="Serum amyloid A protein"/>
    <property type="match status" value="2"/>
</dbReference>
<evidence type="ECO:0000256" key="2">
    <source>
        <dbReference type="ARBA" id="ARBA00022486"/>
    </source>
</evidence>
<comment type="function">
    <text evidence="4">Major acute phase reactant. Apolipoprotein of the HDL complex.</text>
</comment>
<comment type="similarity">
    <text evidence="1 4">Belongs to the SAA family.</text>
</comment>
<keyword evidence="3 4" id="KW-0345">HDL</keyword>
<dbReference type="PROSITE" id="PS00992">
    <property type="entry name" value="SAA"/>
    <property type="match status" value="1"/>
</dbReference>
<organism evidence="6">
    <name type="scientific">Homo sapiens</name>
    <name type="common">Human</name>
    <dbReference type="NCBI Taxonomy" id="9606"/>
    <lineage>
        <taxon>Eukaryota</taxon>
        <taxon>Metazoa</taxon>
        <taxon>Chordata</taxon>
        <taxon>Craniata</taxon>
        <taxon>Vertebrata</taxon>
        <taxon>Euteleostomi</taxon>
        <taxon>Mammalia</taxon>
        <taxon>Eutheria</taxon>
        <taxon>Euarchontoglires</taxon>
        <taxon>Primates</taxon>
        <taxon>Haplorrhini</taxon>
        <taxon>Catarrhini</taxon>
        <taxon>Hominidae</taxon>
        <taxon>Homo</taxon>
    </lineage>
</organism>
<dbReference type="InterPro" id="IPR000096">
    <property type="entry name" value="Serum_amyloid_A"/>
</dbReference>
<evidence type="ECO:0000256" key="4">
    <source>
        <dbReference type="RuleBase" id="RU000539"/>
    </source>
</evidence>